<name>A0ABW0VZZ1_9BACL</name>
<feature type="transmembrane region" description="Helical" evidence="8">
    <location>
        <begin position="140"/>
        <end position="161"/>
    </location>
</feature>
<dbReference type="EMBL" id="JBHSOW010000056">
    <property type="protein sequence ID" value="MFC5650429.1"/>
    <property type="molecule type" value="Genomic_DNA"/>
</dbReference>
<feature type="transmembrane region" description="Helical" evidence="8">
    <location>
        <begin position="409"/>
        <end position="428"/>
    </location>
</feature>
<dbReference type="InterPro" id="IPR000802">
    <property type="entry name" value="Arsenical_pump_ArsB"/>
</dbReference>
<evidence type="ECO:0000256" key="1">
    <source>
        <dbReference type="ARBA" id="ARBA00004651"/>
    </source>
</evidence>
<accession>A0ABW0VZZ1</accession>
<proteinExistence type="inferred from homology"/>
<dbReference type="RefSeq" id="WP_379188985.1">
    <property type="nucleotide sequence ID" value="NZ_JBHSOW010000056.1"/>
</dbReference>
<dbReference type="PRINTS" id="PR00758">
    <property type="entry name" value="ARSENICPUMP"/>
</dbReference>
<keyword evidence="7 8" id="KW-0472">Membrane</keyword>
<feature type="transmembrane region" description="Helical" evidence="8">
    <location>
        <begin position="181"/>
        <end position="200"/>
    </location>
</feature>
<dbReference type="PANTHER" id="PTHR43302">
    <property type="entry name" value="TRANSPORTER ARSB-RELATED"/>
    <property type="match status" value="1"/>
</dbReference>
<evidence type="ECO:0000256" key="8">
    <source>
        <dbReference type="SAM" id="Phobius"/>
    </source>
</evidence>
<evidence type="ECO:0000313" key="10">
    <source>
        <dbReference type="Proteomes" id="UP001596047"/>
    </source>
</evidence>
<keyword evidence="6 8" id="KW-1133">Transmembrane helix</keyword>
<keyword evidence="3" id="KW-1003">Cell membrane</keyword>
<protein>
    <submittedName>
        <fullName evidence="9">ArsB/NhaD family transporter</fullName>
    </submittedName>
</protein>
<evidence type="ECO:0000256" key="5">
    <source>
        <dbReference type="ARBA" id="ARBA00022849"/>
    </source>
</evidence>
<organism evidence="9 10">
    <name type="scientific">Paenibacillus solisilvae</name>
    <dbReference type="NCBI Taxonomy" id="2486751"/>
    <lineage>
        <taxon>Bacteria</taxon>
        <taxon>Bacillati</taxon>
        <taxon>Bacillota</taxon>
        <taxon>Bacilli</taxon>
        <taxon>Bacillales</taxon>
        <taxon>Paenibacillaceae</taxon>
        <taxon>Paenibacillus</taxon>
    </lineage>
</organism>
<evidence type="ECO:0000256" key="3">
    <source>
        <dbReference type="ARBA" id="ARBA00022475"/>
    </source>
</evidence>
<feature type="transmembrane region" description="Helical" evidence="8">
    <location>
        <begin position="323"/>
        <end position="341"/>
    </location>
</feature>
<evidence type="ECO:0000313" key="9">
    <source>
        <dbReference type="EMBL" id="MFC5650429.1"/>
    </source>
</evidence>
<keyword evidence="4 8" id="KW-0812">Transmembrane</keyword>
<dbReference type="Pfam" id="PF02040">
    <property type="entry name" value="ArsB"/>
    <property type="match status" value="1"/>
</dbReference>
<evidence type="ECO:0000256" key="7">
    <source>
        <dbReference type="ARBA" id="ARBA00023136"/>
    </source>
</evidence>
<feature type="transmembrane region" description="Helical" evidence="8">
    <location>
        <begin position="362"/>
        <end position="389"/>
    </location>
</feature>
<reference evidence="10" key="1">
    <citation type="journal article" date="2019" name="Int. J. Syst. Evol. Microbiol.">
        <title>The Global Catalogue of Microorganisms (GCM) 10K type strain sequencing project: providing services to taxonomists for standard genome sequencing and annotation.</title>
        <authorList>
            <consortium name="The Broad Institute Genomics Platform"/>
            <consortium name="The Broad Institute Genome Sequencing Center for Infectious Disease"/>
            <person name="Wu L."/>
            <person name="Ma J."/>
        </authorList>
    </citation>
    <scope>NUCLEOTIDE SEQUENCE [LARGE SCALE GENOMIC DNA]</scope>
    <source>
        <strain evidence="10">CGMCC 1.3240</strain>
    </source>
</reference>
<comment type="caution">
    <text evidence="9">The sequence shown here is derived from an EMBL/GenBank/DDBJ whole genome shotgun (WGS) entry which is preliminary data.</text>
</comment>
<feature type="transmembrane region" description="Helical" evidence="8">
    <location>
        <begin position="252"/>
        <end position="272"/>
    </location>
</feature>
<feature type="transmembrane region" description="Helical" evidence="8">
    <location>
        <begin position="229"/>
        <end position="246"/>
    </location>
</feature>
<keyword evidence="5" id="KW-0059">Arsenical resistance</keyword>
<feature type="transmembrane region" description="Helical" evidence="8">
    <location>
        <begin position="48"/>
        <end position="72"/>
    </location>
</feature>
<dbReference type="PANTHER" id="PTHR43302:SF5">
    <property type="entry name" value="TRANSPORTER ARSB-RELATED"/>
    <property type="match status" value="1"/>
</dbReference>
<comment type="subcellular location">
    <subcellularLocation>
        <location evidence="1">Cell membrane</location>
        <topology evidence="1">Multi-pass membrane protein</topology>
    </subcellularLocation>
</comment>
<dbReference type="Proteomes" id="UP001596047">
    <property type="component" value="Unassembled WGS sequence"/>
</dbReference>
<keyword evidence="10" id="KW-1185">Reference proteome</keyword>
<evidence type="ECO:0000256" key="2">
    <source>
        <dbReference type="ARBA" id="ARBA00006433"/>
    </source>
</evidence>
<feature type="transmembrane region" description="Helical" evidence="8">
    <location>
        <begin position="284"/>
        <end position="303"/>
    </location>
</feature>
<comment type="similarity">
    <text evidence="2">Belongs to the ArsB family.</text>
</comment>
<evidence type="ECO:0000256" key="6">
    <source>
        <dbReference type="ARBA" id="ARBA00022989"/>
    </source>
</evidence>
<evidence type="ECO:0000256" key="4">
    <source>
        <dbReference type="ARBA" id="ARBA00022692"/>
    </source>
</evidence>
<feature type="transmembrane region" description="Helical" evidence="8">
    <location>
        <begin position="117"/>
        <end position="133"/>
    </location>
</feature>
<gene>
    <name evidence="9" type="ORF">ACFPYJ_15125</name>
</gene>
<sequence>MSMCITIFVFLSALVFILLKPKGINEAWVALAGAGILFAAQLLLLEDAAYIWGFVWNATFSLIGIMLFTSMLEQNGFFRWAALHIVNRFHHRQLRLLIGLSMLAACITVFFNNDGTILIMVPIVLEVTALLKLTRTARVAFLLGIGIMADTASAPLMMSNLTNILTSDFFDISFGEYARNMLMPGIAAIFATVFVTAGFFGRRIRMEERREEAPAAFPAAVSVIADKRLFWLSWIVIAMMMTGYLLSGTLGVPVAFIALSGAAVQWAAGALFGHVNTRQTFFGAPWLIVVFALSMNLIVYSLYLHGAVDWFPNLLSPVASGDAFTGIIGSGVIFSLLAAAVNNLPAVLVSSLAIDQVNGPAYLPYTSLLGTAVGAKLTPIGSLATLLWLQLLRKGGIHMSWREYMKYGLLLTFPILICSLITLWFFGIQK</sequence>
<feature type="transmembrane region" description="Helical" evidence="8">
    <location>
        <begin position="93"/>
        <end position="111"/>
    </location>
</feature>